<dbReference type="Proteomes" id="UP001185755">
    <property type="component" value="Unassembled WGS sequence"/>
</dbReference>
<dbReference type="GO" id="GO:0016740">
    <property type="term" value="F:transferase activity"/>
    <property type="evidence" value="ECO:0007669"/>
    <property type="project" value="UniProtKB-KW"/>
</dbReference>
<evidence type="ECO:0000313" key="2">
    <source>
        <dbReference type="Proteomes" id="UP001185755"/>
    </source>
</evidence>
<dbReference type="EMBL" id="JAWLJX010000017">
    <property type="protein sequence ID" value="MDV6264643.1"/>
    <property type="molecule type" value="Genomic_DNA"/>
</dbReference>
<proteinExistence type="predicted"/>
<accession>A0ABU4BK90</accession>
<dbReference type="Pfam" id="PF02515">
    <property type="entry name" value="CoA_transf_3"/>
    <property type="match status" value="1"/>
</dbReference>
<name>A0ABU4BK90_9NOCA</name>
<keyword evidence="2" id="KW-1185">Reference proteome</keyword>
<organism evidence="1 2">
    <name type="scientific">Rhodococcoides yunnanense</name>
    <dbReference type="NCBI Taxonomy" id="278209"/>
    <lineage>
        <taxon>Bacteria</taxon>
        <taxon>Bacillati</taxon>
        <taxon>Actinomycetota</taxon>
        <taxon>Actinomycetes</taxon>
        <taxon>Mycobacteriales</taxon>
        <taxon>Nocardiaceae</taxon>
        <taxon>Rhodococcoides</taxon>
    </lineage>
</organism>
<evidence type="ECO:0000313" key="1">
    <source>
        <dbReference type="EMBL" id="MDV6264643.1"/>
    </source>
</evidence>
<dbReference type="SUPFAM" id="SSF89796">
    <property type="entry name" value="CoA-transferase family III (CaiB/BaiF)"/>
    <property type="match status" value="1"/>
</dbReference>
<gene>
    <name evidence="1" type="ORF">R3P96_25175</name>
</gene>
<keyword evidence="1" id="KW-0808">Transferase</keyword>
<protein>
    <submittedName>
        <fullName evidence="1">CoA transferase</fullName>
    </submittedName>
</protein>
<dbReference type="PANTHER" id="PTHR48228">
    <property type="entry name" value="SUCCINYL-COA--D-CITRAMALATE COA-TRANSFERASE"/>
    <property type="match status" value="1"/>
</dbReference>
<dbReference type="InterPro" id="IPR023606">
    <property type="entry name" value="CoA-Trfase_III_dom_1_sf"/>
</dbReference>
<dbReference type="PANTHER" id="PTHR48228:SF5">
    <property type="entry name" value="ALPHA-METHYLACYL-COA RACEMASE"/>
    <property type="match status" value="1"/>
</dbReference>
<sequence>MIGTSLGEAREPSDSVARWARNGLAALTGDPASSPDFSRAGILGVADTAAAPFGVPVEDLLAGRAALTGKRRQGRVSLGGKSRLVLARDAWFAITLARDSDVESVAALFTVSEKIDDPWAHIARAAPDWIAAELVERAQLLGIPAAKLGEAHGPAIVASRLWTQREPSKIDHDLLVVDLSAMWAGPLCGHLLNKLGATVVKVESPNRPDGARSGNPDFFRWMNVEKRMLSTTLSDTNVDVAALMDEADVVIESSRPRALQHLGLDAHSRRPRPGRVWVRITGYGQAIGAREKVAFGDDAAVAGGLVGYDRRGPVFCGDAIADPLSGLEAAYAVTESLARGGGELIDVSMAGVAAKYASVPTCAASSNITPSPPRRPTISSSSWQHVDAPWVRHVIEKRTTRC</sequence>
<dbReference type="InterPro" id="IPR003673">
    <property type="entry name" value="CoA-Trfase_fam_III"/>
</dbReference>
<dbReference type="Gene3D" id="3.40.50.10540">
    <property type="entry name" value="Crotonobetainyl-coa:carnitine coa-transferase, domain 1"/>
    <property type="match status" value="1"/>
</dbReference>
<comment type="caution">
    <text evidence="1">The sequence shown here is derived from an EMBL/GenBank/DDBJ whole genome shotgun (WGS) entry which is preliminary data.</text>
</comment>
<reference evidence="1 2" key="1">
    <citation type="submission" date="2023-10" db="EMBL/GenBank/DDBJ databases">
        <title>Development of a sustainable strategy for remediation of hydrocarbon-contaminated territories based on the waste exchange concept.</title>
        <authorList>
            <person name="Krivoruchko A."/>
        </authorList>
    </citation>
    <scope>NUCLEOTIDE SEQUENCE [LARGE SCALE GENOMIC DNA]</scope>
    <source>
        <strain evidence="1 2">IEGM 1323</strain>
    </source>
</reference>
<dbReference type="RefSeq" id="WP_317566672.1">
    <property type="nucleotide sequence ID" value="NZ_JAWLJX010000017.1"/>
</dbReference>
<dbReference type="InterPro" id="IPR050509">
    <property type="entry name" value="CoA-transferase_III"/>
</dbReference>